<dbReference type="PANTHER" id="PTHR13317">
    <property type="entry name" value="TRANSMEMBRANE ANTERIOR POSTERIOR TRANSFORMATION PROTEIN 1 HOMOLOG"/>
    <property type="match status" value="1"/>
</dbReference>
<dbReference type="InterPro" id="IPR008010">
    <property type="entry name" value="Tatp1"/>
</dbReference>
<feature type="compositionally biased region" description="Acidic residues" evidence="6">
    <location>
        <begin position="35"/>
        <end position="58"/>
    </location>
</feature>
<comment type="similarity">
    <text evidence="2">Belongs to the TAPT1 family.</text>
</comment>
<dbReference type="EMBL" id="VDEP01000149">
    <property type="protein sequence ID" value="KAA1127813.1"/>
    <property type="molecule type" value="Genomic_DNA"/>
</dbReference>
<evidence type="ECO:0000313" key="11">
    <source>
        <dbReference type="Proteomes" id="UP000325313"/>
    </source>
</evidence>
<evidence type="ECO:0000313" key="10">
    <source>
        <dbReference type="Proteomes" id="UP000324748"/>
    </source>
</evidence>
<feature type="compositionally biased region" description="Basic and acidic residues" evidence="6">
    <location>
        <begin position="773"/>
        <end position="783"/>
    </location>
</feature>
<reference evidence="10 11" key="1">
    <citation type="submission" date="2019-05" db="EMBL/GenBank/DDBJ databases">
        <title>Emergence of the Ug99 lineage of the wheat stem rust pathogen through somatic hybridization.</title>
        <authorList>
            <person name="Li F."/>
            <person name="Upadhyaya N.M."/>
            <person name="Sperschneider J."/>
            <person name="Matny O."/>
            <person name="Nguyen-Phuc H."/>
            <person name="Mago R."/>
            <person name="Raley C."/>
            <person name="Miller M.E."/>
            <person name="Silverstein K.A.T."/>
            <person name="Henningsen E."/>
            <person name="Hirsch C.D."/>
            <person name="Visser B."/>
            <person name="Pretorius Z.A."/>
            <person name="Steffenson B.J."/>
            <person name="Schwessinger B."/>
            <person name="Dodds P.N."/>
            <person name="Figueroa M."/>
        </authorList>
    </citation>
    <scope>NUCLEOTIDE SEQUENCE [LARGE SCALE GENOMIC DNA]</scope>
    <source>
        <strain evidence="8">21-0</strain>
        <strain evidence="9 11">Ug99</strain>
    </source>
</reference>
<proteinExistence type="inferred from homology"/>
<comment type="subcellular location">
    <subcellularLocation>
        <location evidence="1">Membrane</location>
        <topology evidence="1">Multi-pass membrane protein</topology>
    </subcellularLocation>
</comment>
<evidence type="ECO:0000313" key="8">
    <source>
        <dbReference type="EMBL" id="KAA1090450.1"/>
    </source>
</evidence>
<dbReference type="AlphaFoldDB" id="A0A5B0RSI0"/>
<feature type="region of interest" description="Disordered" evidence="6">
    <location>
        <begin position="757"/>
        <end position="819"/>
    </location>
</feature>
<dbReference type="Pfam" id="PF05346">
    <property type="entry name" value="DUF747"/>
    <property type="match status" value="1"/>
</dbReference>
<accession>A0A5B0RSI0</accession>
<dbReference type="GO" id="GO:0005789">
    <property type="term" value="C:endoplasmic reticulum membrane"/>
    <property type="evidence" value="ECO:0007669"/>
    <property type="project" value="TreeGrafter"/>
</dbReference>
<feature type="compositionally biased region" description="Polar residues" evidence="6">
    <location>
        <begin position="158"/>
        <end position="169"/>
    </location>
</feature>
<evidence type="ECO:0000256" key="7">
    <source>
        <dbReference type="SAM" id="Phobius"/>
    </source>
</evidence>
<comment type="caution">
    <text evidence="9">The sequence shown here is derived from an EMBL/GenBank/DDBJ whole genome shotgun (WGS) entry which is preliminary data.</text>
</comment>
<gene>
    <name evidence="8" type="ORF">PGT21_001558</name>
    <name evidence="9" type="ORF">PGTUg99_005894</name>
</gene>
<feature type="transmembrane region" description="Helical" evidence="7">
    <location>
        <begin position="677"/>
        <end position="697"/>
    </location>
</feature>
<keyword evidence="3 7" id="KW-0812">Transmembrane</keyword>
<evidence type="ECO:0000256" key="2">
    <source>
        <dbReference type="ARBA" id="ARBA00008803"/>
    </source>
</evidence>
<feature type="region of interest" description="Disordered" evidence="6">
    <location>
        <begin position="139"/>
        <end position="169"/>
    </location>
</feature>
<feature type="compositionally biased region" description="Polar residues" evidence="6">
    <location>
        <begin position="758"/>
        <end position="771"/>
    </location>
</feature>
<feature type="transmembrane region" description="Helical" evidence="7">
    <location>
        <begin position="224"/>
        <end position="246"/>
    </location>
</feature>
<keyword evidence="4 7" id="KW-1133">Transmembrane helix</keyword>
<organism evidence="9 11">
    <name type="scientific">Puccinia graminis f. sp. tritici</name>
    <dbReference type="NCBI Taxonomy" id="56615"/>
    <lineage>
        <taxon>Eukaryota</taxon>
        <taxon>Fungi</taxon>
        <taxon>Dikarya</taxon>
        <taxon>Basidiomycota</taxon>
        <taxon>Pucciniomycotina</taxon>
        <taxon>Pucciniomycetes</taxon>
        <taxon>Pucciniales</taxon>
        <taxon>Pucciniaceae</taxon>
        <taxon>Puccinia</taxon>
    </lineage>
</organism>
<keyword evidence="10" id="KW-1185">Reference proteome</keyword>
<evidence type="ECO:0000256" key="4">
    <source>
        <dbReference type="ARBA" id="ARBA00022989"/>
    </source>
</evidence>
<sequence>MNSDPTQSESGTNISNTDETGREGLYHHHTQQEGTTEEEDQAEPIDTDDDDDEEEEAESLVLIQSPKQEIDHQEEEADDDDDEQSTCDSKTHSSPTHRNHIKQEHHSGQSTPDYHHHQRNITSPESEVLDDSLIYETQHQVDSPNQSPSPNHQDRSNQDSLNQNQSTQASINPSFSLWEHLKYEISSNQDDLSPLQDSPSASLRSERISNFLNVPIAIEKTIVFGFWICLDSFLSVLTILPIKFLYSLTKFCQSLAYKTAHSTRIIKNKLLGRDSSDDRSKHPHRKRLSVPCKVDLLQGLLIILVCVFLHHVTDASRMYHSVRGQETIKLYVIFNVLEIADRLCCSFGQDILDSLFSPSTLGRRLDGSQPHMKPIFLFILAFIFTVAHTLVLFYQLVSLNVAINSFDHSLITLLISNQFVEIKGAVFKKFEKENLFQMSCADIVERFQLFLMLAIIAIRNLIEMSGSSTSSSHAHSYTYHYLPSSLNLSPTLSLIEKIFTPVIVVMLSEVLVDWLKHAFITKFNHIRPSVYGRYIDILCKDLVGDHKIVRVEDSMRDDEDIKPFVDKSPAVSRRLGFSVFPIFCLSVRVSFQAIDMLSDTPDEEFNMFTDDLMDVLVDQPSKFSVEYIKQQIFTIPYSKFFNADPAAYLDPFKQDRSSPSRPEVSGSSTFSNFQMKGFIILSFVVVMSFLILIKLYIGIRIRLYAIKRVQAMNRRLAEDQVNGRDRLPIGLSPTEIMKEENDRKLIEKVEFDVPLRRISSSSKPAPNSNQESVDEKPTGDQLRKIPSSLLLAPSCSHPPPNSLDQPSSQHKKKPLSMDELSRFDMVRSRIW</sequence>
<feature type="compositionally biased region" description="Polar residues" evidence="6">
    <location>
        <begin position="139"/>
        <end position="151"/>
    </location>
</feature>
<feature type="transmembrane region" description="Helical" evidence="7">
    <location>
        <begin position="294"/>
        <end position="313"/>
    </location>
</feature>
<keyword evidence="5 7" id="KW-0472">Membrane</keyword>
<evidence type="ECO:0000256" key="6">
    <source>
        <dbReference type="SAM" id="MobiDB-lite"/>
    </source>
</evidence>
<dbReference type="Proteomes" id="UP000325313">
    <property type="component" value="Unassembled WGS sequence"/>
</dbReference>
<protein>
    <submittedName>
        <fullName evidence="9">Uncharacterized protein</fullName>
    </submittedName>
</protein>
<feature type="region of interest" description="Disordered" evidence="6">
    <location>
        <begin position="1"/>
        <end position="119"/>
    </location>
</feature>
<dbReference type="EMBL" id="VSWC01000092">
    <property type="protein sequence ID" value="KAA1090450.1"/>
    <property type="molecule type" value="Genomic_DNA"/>
</dbReference>
<name>A0A5B0RSI0_PUCGR</name>
<dbReference type="Proteomes" id="UP000324748">
    <property type="component" value="Unassembled WGS sequence"/>
</dbReference>
<evidence type="ECO:0000313" key="9">
    <source>
        <dbReference type="EMBL" id="KAA1127813.1"/>
    </source>
</evidence>
<feature type="compositionally biased region" description="Polar residues" evidence="6">
    <location>
        <begin position="1"/>
        <end position="18"/>
    </location>
</feature>
<evidence type="ECO:0000256" key="3">
    <source>
        <dbReference type="ARBA" id="ARBA00022692"/>
    </source>
</evidence>
<feature type="compositionally biased region" description="Acidic residues" evidence="6">
    <location>
        <begin position="72"/>
        <end position="85"/>
    </location>
</feature>
<evidence type="ECO:0000256" key="5">
    <source>
        <dbReference type="ARBA" id="ARBA00023136"/>
    </source>
</evidence>
<feature type="transmembrane region" description="Helical" evidence="7">
    <location>
        <begin position="375"/>
        <end position="397"/>
    </location>
</feature>
<dbReference type="OrthoDB" id="2500787at2759"/>
<evidence type="ECO:0000256" key="1">
    <source>
        <dbReference type="ARBA" id="ARBA00004141"/>
    </source>
</evidence>
<dbReference type="PANTHER" id="PTHR13317:SF4">
    <property type="entry name" value="TRANSMEMBRANE ANTERIOR POSTERIOR TRANSFORMATION PROTEIN 1 HOMOLOG"/>
    <property type="match status" value="1"/>
</dbReference>